<organism evidence="2 3">
    <name type="scientific">Methanolobus profundi</name>
    <dbReference type="NCBI Taxonomy" id="487685"/>
    <lineage>
        <taxon>Archaea</taxon>
        <taxon>Methanobacteriati</taxon>
        <taxon>Methanobacteriota</taxon>
        <taxon>Stenosarchaea group</taxon>
        <taxon>Methanomicrobia</taxon>
        <taxon>Methanosarcinales</taxon>
        <taxon>Methanosarcinaceae</taxon>
        <taxon>Methanolobus</taxon>
    </lineage>
</organism>
<feature type="coiled-coil region" evidence="1">
    <location>
        <begin position="35"/>
        <end position="76"/>
    </location>
</feature>
<sequence length="225" mass="25392">MSDETTVTGADNTAPSTFERKELIEGVVQKHKKLLGEYNDEFGQLGNKLKELQESIDSSKRNREEVLEKLEILTEKRQLFYHQAEKTLDEIDSKVSSDMELSRQVSLIKEKLSKVKGSLSVDEEKAQVDSILQAITSLASKASGISDSLGTVKERINEALSSKIELSSIDCSEEDYNNTIASFDKEMAEIAPRHKWLENRLESHQEALKYWEAQPLVDDAEEVKA</sequence>
<protein>
    <submittedName>
        <fullName evidence="2">Uncharacterized protein</fullName>
    </submittedName>
</protein>
<dbReference type="EMBL" id="FOUJ01000003">
    <property type="protein sequence ID" value="SFM61434.1"/>
    <property type="molecule type" value="Genomic_DNA"/>
</dbReference>
<keyword evidence="3" id="KW-1185">Reference proteome</keyword>
<evidence type="ECO:0000256" key="1">
    <source>
        <dbReference type="SAM" id="Coils"/>
    </source>
</evidence>
<gene>
    <name evidence="2" type="ORF">SAMN04488696_1865</name>
</gene>
<dbReference type="STRING" id="487685.SAMN04488696_1865"/>
<proteinExistence type="predicted"/>
<evidence type="ECO:0000313" key="3">
    <source>
        <dbReference type="Proteomes" id="UP000198535"/>
    </source>
</evidence>
<reference evidence="3" key="1">
    <citation type="submission" date="2016-10" db="EMBL/GenBank/DDBJ databases">
        <authorList>
            <person name="Varghese N."/>
            <person name="Submissions S."/>
        </authorList>
    </citation>
    <scope>NUCLEOTIDE SEQUENCE [LARGE SCALE GENOMIC DNA]</scope>
    <source>
        <strain evidence="3">Mob M</strain>
    </source>
</reference>
<dbReference type="OrthoDB" id="147486at2157"/>
<dbReference type="AlphaFoldDB" id="A0A1I4SAV3"/>
<keyword evidence="1" id="KW-0175">Coiled coil</keyword>
<accession>A0A1I4SAV3</accession>
<dbReference type="Proteomes" id="UP000198535">
    <property type="component" value="Unassembled WGS sequence"/>
</dbReference>
<name>A0A1I4SAV3_9EURY</name>
<evidence type="ECO:0000313" key="2">
    <source>
        <dbReference type="EMBL" id="SFM61434.1"/>
    </source>
</evidence>
<dbReference type="RefSeq" id="WP_091936244.1">
    <property type="nucleotide sequence ID" value="NZ_FOUJ01000003.1"/>
</dbReference>